<accession>A0A9P4QX23</accession>
<evidence type="ECO:0000313" key="2">
    <source>
        <dbReference type="EMBL" id="KAF2735513.1"/>
    </source>
</evidence>
<evidence type="ECO:0000313" key="3">
    <source>
        <dbReference type="Proteomes" id="UP000799444"/>
    </source>
</evidence>
<sequence>MPKDISNPNPDTKPPNDTPYTRSHIRRKKYKHFESSAKSSLRSFCTTASNTLPRELLDAIILQLISLPERTLIDAAPPHKSSSRVRSLPWTSHVLPRYLVHSEWVGYPFARDVAQLCYHATQFVVRDVARVDRFFRTDAFELDLEPLRLVRSVLVVVSKEREIGDLDGWEDSLRVLEGLRCKDALRVHVVWDAADVGWVLRVLDRIAAWVFQMRWKGVEVGVETKVNGGLWEVGKVMGRDMDEFAVWRESWGEICEVNGWGEVKPIMVPIERRLFSRTIGG</sequence>
<gene>
    <name evidence="2" type="ORF">EJ04DRAFT_511755</name>
</gene>
<dbReference type="Proteomes" id="UP000799444">
    <property type="component" value="Unassembled WGS sequence"/>
</dbReference>
<protein>
    <submittedName>
        <fullName evidence="2">Uncharacterized protein</fullName>
    </submittedName>
</protein>
<keyword evidence="3" id="KW-1185">Reference proteome</keyword>
<reference evidence="2" key="1">
    <citation type="journal article" date="2020" name="Stud. Mycol.">
        <title>101 Dothideomycetes genomes: a test case for predicting lifestyles and emergence of pathogens.</title>
        <authorList>
            <person name="Haridas S."/>
            <person name="Albert R."/>
            <person name="Binder M."/>
            <person name="Bloem J."/>
            <person name="Labutti K."/>
            <person name="Salamov A."/>
            <person name="Andreopoulos B."/>
            <person name="Baker S."/>
            <person name="Barry K."/>
            <person name="Bills G."/>
            <person name="Bluhm B."/>
            <person name="Cannon C."/>
            <person name="Castanera R."/>
            <person name="Culley D."/>
            <person name="Daum C."/>
            <person name="Ezra D."/>
            <person name="Gonzalez J."/>
            <person name="Henrissat B."/>
            <person name="Kuo A."/>
            <person name="Liang C."/>
            <person name="Lipzen A."/>
            <person name="Lutzoni F."/>
            <person name="Magnuson J."/>
            <person name="Mondo S."/>
            <person name="Nolan M."/>
            <person name="Ohm R."/>
            <person name="Pangilinan J."/>
            <person name="Park H.-J."/>
            <person name="Ramirez L."/>
            <person name="Alfaro M."/>
            <person name="Sun H."/>
            <person name="Tritt A."/>
            <person name="Yoshinaga Y."/>
            <person name="Zwiers L.-H."/>
            <person name="Turgeon B."/>
            <person name="Goodwin S."/>
            <person name="Spatafora J."/>
            <person name="Crous P."/>
            <person name="Grigoriev I."/>
        </authorList>
    </citation>
    <scope>NUCLEOTIDE SEQUENCE</scope>
    <source>
        <strain evidence="2">CBS 125425</strain>
    </source>
</reference>
<feature type="region of interest" description="Disordered" evidence="1">
    <location>
        <begin position="1"/>
        <end position="22"/>
    </location>
</feature>
<dbReference type="EMBL" id="ML996135">
    <property type="protein sequence ID" value="KAF2735513.1"/>
    <property type="molecule type" value="Genomic_DNA"/>
</dbReference>
<evidence type="ECO:0000256" key="1">
    <source>
        <dbReference type="SAM" id="MobiDB-lite"/>
    </source>
</evidence>
<proteinExistence type="predicted"/>
<comment type="caution">
    <text evidence="2">The sequence shown here is derived from an EMBL/GenBank/DDBJ whole genome shotgun (WGS) entry which is preliminary data.</text>
</comment>
<organism evidence="2 3">
    <name type="scientific">Polyplosphaeria fusca</name>
    <dbReference type="NCBI Taxonomy" id="682080"/>
    <lineage>
        <taxon>Eukaryota</taxon>
        <taxon>Fungi</taxon>
        <taxon>Dikarya</taxon>
        <taxon>Ascomycota</taxon>
        <taxon>Pezizomycotina</taxon>
        <taxon>Dothideomycetes</taxon>
        <taxon>Pleosporomycetidae</taxon>
        <taxon>Pleosporales</taxon>
        <taxon>Tetraplosphaeriaceae</taxon>
        <taxon>Polyplosphaeria</taxon>
    </lineage>
</organism>
<dbReference type="AlphaFoldDB" id="A0A9P4QX23"/>
<name>A0A9P4QX23_9PLEO</name>